<accession>A0A4Z2JEE3</accession>
<gene>
    <name evidence="1" type="ORF">EYF80_001724</name>
</gene>
<dbReference type="AlphaFoldDB" id="A0A4Z2JEE3"/>
<evidence type="ECO:0000313" key="1">
    <source>
        <dbReference type="EMBL" id="TNN88143.1"/>
    </source>
</evidence>
<reference evidence="1 2" key="1">
    <citation type="submission" date="2019-03" db="EMBL/GenBank/DDBJ databases">
        <title>First draft genome of Liparis tanakae, snailfish: a comprehensive survey of snailfish specific genes.</title>
        <authorList>
            <person name="Kim W."/>
            <person name="Song I."/>
            <person name="Jeong J.-H."/>
            <person name="Kim D."/>
            <person name="Kim S."/>
            <person name="Ryu S."/>
            <person name="Song J.Y."/>
            <person name="Lee S.K."/>
        </authorList>
    </citation>
    <scope>NUCLEOTIDE SEQUENCE [LARGE SCALE GENOMIC DNA]</scope>
    <source>
        <tissue evidence="1">Muscle</tissue>
    </source>
</reference>
<protein>
    <submittedName>
        <fullName evidence="1">Uncharacterized protein</fullName>
    </submittedName>
</protein>
<organism evidence="1 2">
    <name type="scientific">Liparis tanakae</name>
    <name type="common">Tanaka's snailfish</name>
    <dbReference type="NCBI Taxonomy" id="230148"/>
    <lineage>
        <taxon>Eukaryota</taxon>
        <taxon>Metazoa</taxon>
        <taxon>Chordata</taxon>
        <taxon>Craniata</taxon>
        <taxon>Vertebrata</taxon>
        <taxon>Euteleostomi</taxon>
        <taxon>Actinopterygii</taxon>
        <taxon>Neopterygii</taxon>
        <taxon>Teleostei</taxon>
        <taxon>Neoteleostei</taxon>
        <taxon>Acanthomorphata</taxon>
        <taxon>Eupercaria</taxon>
        <taxon>Perciformes</taxon>
        <taxon>Cottioidei</taxon>
        <taxon>Cottales</taxon>
        <taxon>Liparidae</taxon>
        <taxon>Liparis</taxon>
    </lineage>
</organism>
<name>A0A4Z2JEE3_9TELE</name>
<dbReference type="Proteomes" id="UP000314294">
    <property type="component" value="Unassembled WGS sequence"/>
</dbReference>
<keyword evidence="2" id="KW-1185">Reference proteome</keyword>
<dbReference type="EMBL" id="SRLO01000007">
    <property type="protein sequence ID" value="TNN88143.1"/>
    <property type="molecule type" value="Genomic_DNA"/>
</dbReference>
<evidence type="ECO:0000313" key="2">
    <source>
        <dbReference type="Proteomes" id="UP000314294"/>
    </source>
</evidence>
<sequence length="255" mass="27399">MYLLRFQVMSGGSTNQSACSEELLAVLRRSTKCTMPRSDEQAPVDLGTLWKDNATGAMLLKGRSWGVVGVDKRVGEPEPYPVAVTVTGRRCKGQGGDAIPCGGFSCQSVYPCARQMNTAQRLVCEVTDSFIMARAYGETAPCRGRRAEDRDRGQARFTVGPAHRRTVALQSVTPQDPTEEKVLTKDNRAGFSLTVFCASKNAEISSGQSKLSSGSQVLSALKKTVLRCQLVLSPSANIPQEGHLVSGEAVAVKDL</sequence>
<comment type="caution">
    <text evidence="1">The sequence shown here is derived from an EMBL/GenBank/DDBJ whole genome shotgun (WGS) entry which is preliminary data.</text>
</comment>
<proteinExistence type="predicted"/>